<accession>A0ACB7XS23</accession>
<organism evidence="1 2">
    <name type="scientific">Vaccinium darrowii</name>
    <dbReference type="NCBI Taxonomy" id="229202"/>
    <lineage>
        <taxon>Eukaryota</taxon>
        <taxon>Viridiplantae</taxon>
        <taxon>Streptophyta</taxon>
        <taxon>Embryophyta</taxon>
        <taxon>Tracheophyta</taxon>
        <taxon>Spermatophyta</taxon>
        <taxon>Magnoliopsida</taxon>
        <taxon>eudicotyledons</taxon>
        <taxon>Gunneridae</taxon>
        <taxon>Pentapetalae</taxon>
        <taxon>asterids</taxon>
        <taxon>Ericales</taxon>
        <taxon>Ericaceae</taxon>
        <taxon>Vaccinioideae</taxon>
        <taxon>Vaccinieae</taxon>
        <taxon>Vaccinium</taxon>
    </lineage>
</organism>
<dbReference type="Proteomes" id="UP000828048">
    <property type="component" value="Chromosome 1"/>
</dbReference>
<evidence type="ECO:0000313" key="1">
    <source>
        <dbReference type="EMBL" id="KAH7843393.1"/>
    </source>
</evidence>
<evidence type="ECO:0000313" key="2">
    <source>
        <dbReference type="Proteomes" id="UP000828048"/>
    </source>
</evidence>
<proteinExistence type="predicted"/>
<protein>
    <submittedName>
        <fullName evidence="1">Uncharacterized protein</fullName>
    </submittedName>
</protein>
<reference evidence="1 2" key="1">
    <citation type="journal article" date="2021" name="Hortic Res">
        <title>High-quality reference genome and annotation aids understanding of berry development for evergreen blueberry (Vaccinium darrowii).</title>
        <authorList>
            <person name="Yu J."/>
            <person name="Hulse-Kemp A.M."/>
            <person name="Babiker E."/>
            <person name="Staton M."/>
        </authorList>
    </citation>
    <scope>NUCLEOTIDE SEQUENCE [LARGE SCALE GENOMIC DNA]</scope>
    <source>
        <strain evidence="2">cv. NJ 8807/NJ 8810</strain>
        <tissue evidence="1">Young leaf</tissue>
    </source>
</reference>
<dbReference type="EMBL" id="CM037151">
    <property type="protein sequence ID" value="KAH7843393.1"/>
    <property type="molecule type" value="Genomic_DNA"/>
</dbReference>
<comment type="caution">
    <text evidence="1">The sequence shown here is derived from an EMBL/GenBank/DDBJ whole genome shotgun (WGS) entry which is preliminary data.</text>
</comment>
<sequence>MNTFVEVHSVPTMRPSFNMYLHVLLFLSCLLLPQPALGINTTATPITTAVDAITNSSFFIAKPGCNHTCGSLTVPYPFGIGVESGCFIDPEFNITCDTSSGPPKAFLGTSTIEVLSISQNQVRIGNNVASACYDNNGSMTENAWASTSLGDPSVSAYTFSDVANKFTVVGCDDYAFIKWTFENNNLSRGCMVKILFVHVEDEAIKKEQPVDAKVAETIAKRKEELDQVDSSAYQAGQNKTAKYYATGQVKEITNDI</sequence>
<gene>
    <name evidence="1" type="ORF">Vadar_016049</name>
</gene>
<keyword evidence="2" id="KW-1185">Reference proteome</keyword>
<name>A0ACB7XS23_9ERIC</name>